<name>A0ABS9NKS7_9NEIS</name>
<evidence type="ECO:0000313" key="1">
    <source>
        <dbReference type="EMBL" id="MCG6503404.1"/>
    </source>
</evidence>
<evidence type="ECO:0000313" key="2">
    <source>
        <dbReference type="Proteomes" id="UP001298424"/>
    </source>
</evidence>
<accession>A0ABS9NKS7</accession>
<reference evidence="1 2" key="1">
    <citation type="submission" date="2022-02" db="EMBL/GenBank/DDBJ databases">
        <title>Genome sequence data of Kingella unionensis sp. nov. strain CICC 24913 (CCUG 75125).</title>
        <authorList>
            <person name="Xiao M."/>
        </authorList>
    </citation>
    <scope>NUCLEOTIDE SEQUENCE [LARGE SCALE GENOMIC DNA]</scope>
    <source>
        <strain evidence="1 2">CICC 24913</strain>
    </source>
</reference>
<dbReference type="Proteomes" id="UP001298424">
    <property type="component" value="Unassembled WGS sequence"/>
</dbReference>
<feature type="non-terminal residue" evidence="1">
    <location>
        <position position="1"/>
    </location>
</feature>
<dbReference type="EMBL" id="JAKOOW010000008">
    <property type="protein sequence ID" value="MCG6503404.1"/>
    <property type="molecule type" value="Genomic_DNA"/>
</dbReference>
<proteinExistence type="predicted"/>
<protein>
    <submittedName>
        <fullName evidence="1">Uncharacterized protein</fullName>
    </submittedName>
</protein>
<gene>
    <name evidence="1" type="ORF">MB824_02700</name>
</gene>
<keyword evidence="2" id="KW-1185">Reference proteome</keyword>
<dbReference type="RefSeq" id="WP_238745730.1">
    <property type="nucleotide sequence ID" value="NZ_JAKOOW010000008.1"/>
</dbReference>
<organism evidence="1 2">
    <name type="scientific">Kingella pumchi</name>
    <dbReference type="NCBI Taxonomy" id="2779506"/>
    <lineage>
        <taxon>Bacteria</taxon>
        <taxon>Pseudomonadati</taxon>
        <taxon>Pseudomonadota</taxon>
        <taxon>Betaproteobacteria</taxon>
        <taxon>Neisseriales</taxon>
        <taxon>Neisseriaceae</taxon>
        <taxon>Kingella</taxon>
    </lineage>
</organism>
<comment type="caution">
    <text evidence="1">The sequence shown here is derived from an EMBL/GenBank/DDBJ whole genome shotgun (WGS) entry which is preliminary data.</text>
</comment>
<sequence>GCGRRRAVCCYDTGVPIYKVGFSNPTAGRKDGIRQEFESPAATPLPYSRRFLPLYLCALSPRGDLLSLRRQRK</sequence>